<evidence type="ECO:0000313" key="2">
    <source>
        <dbReference type="Proteomes" id="UP001224926"/>
    </source>
</evidence>
<name>A0AAF0PF15_9EURY</name>
<sequence length="169" mass="19514">MGQKSPHKEEIDKVNIEWNTYEISYRPENPFGDSTTTIESQLDVYPNIDLISIQGDSTRVIREIIECINSVMYDEARILPNIGLSRNEIWELVESAELVVEVVHEDDLTTHEQTLQSLDKDKPIEKAVVHFTREDERISVVYNKGHLWISANSDQSYQSIIKNLIDIID</sequence>
<dbReference type="AlphaFoldDB" id="A0AAF0PF15"/>
<dbReference type="GeneID" id="39861492"/>
<protein>
    <submittedName>
        <fullName evidence="1">Uncharacterized protein</fullName>
    </submittedName>
</protein>
<organism evidence="1 2">
    <name type="scientific">Natrinema thermotolerans</name>
    <dbReference type="NCBI Taxonomy" id="121872"/>
    <lineage>
        <taxon>Archaea</taxon>
        <taxon>Methanobacteriati</taxon>
        <taxon>Methanobacteriota</taxon>
        <taxon>Stenosarchaea group</taxon>
        <taxon>Halobacteria</taxon>
        <taxon>Halobacteriales</taxon>
        <taxon>Natrialbaceae</taxon>
        <taxon>Natrinema</taxon>
    </lineage>
</organism>
<evidence type="ECO:0000313" key="1">
    <source>
        <dbReference type="EMBL" id="WMT09506.1"/>
    </source>
</evidence>
<keyword evidence="2" id="KW-1185">Reference proteome</keyword>
<accession>A0AAF0PF15</accession>
<dbReference type="RefSeq" id="WP_136396868.1">
    <property type="nucleotide sequence ID" value="NZ_CP101873.1"/>
</dbReference>
<dbReference type="Proteomes" id="UP001224926">
    <property type="component" value="Chromosome"/>
</dbReference>
<dbReference type="EMBL" id="CP101873">
    <property type="protein sequence ID" value="WMT09506.1"/>
    <property type="molecule type" value="Genomic_DNA"/>
</dbReference>
<gene>
    <name evidence="1" type="ORF">NP511_07660</name>
</gene>
<proteinExistence type="predicted"/>
<reference evidence="1 2" key="1">
    <citation type="submission" date="2022-07" db="EMBL/GenBank/DDBJ databases">
        <title>Two temperate virus in Haloterrigena jeotgali A29.</title>
        <authorList>
            <person name="Deng X."/>
        </authorList>
    </citation>
    <scope>NUCLEOTIDE SEQUENCE [LARGE SCALE GENOMIC DNA]</scope>
    <source>
        <strain evidence="1 2">A29</strain>
    </source>
</reference>